<dbReference type="InterPro" id="IPR026992">
    <property type="entry name" value="DIOX_N"/>
</dbReference>
<dbReference type="Pfam" id="PF14226">
    <property type="entry name" value="DIOX_N"/>
    <property type="match status" value="1"/>
</dbReference>
<evidence type="ECO:0000256" key="2">
    <source>
        <dbReference type="ARBA" id="ARBA00023004"/>
    </source>
</evidence>
<dbReference type="InterPro" id="IPR050295">
    <property type="entry name" value="Plant_2OG-oxidoreductases"/>
</dbReference>
<protein>
    <recommendedName>
        <fullName evidence="3">Non-haem dioxygenase N-terminal domain-containing protein</fullName>
    </recommendedName>
</protein>
<sequence length="166" mass="18744">MAPARVESLALSGLAAIPAEYVRPLEERPTECVLKVKRVEDEGPQIPVVDVAGWDSADEEIKKEIRRQVAKASREWGVMQLLNHGISETLIERLQAAGKAFFDLPVEEKEKYANDHAAGKIAGYGSKLANNASGQLEWEDYYFHLLWPEQRRDMTTWPNIPKNTSR</sequence>
<keyword evidence="1" id="KW-0479">Metal-binding</keyword>
<dbReference type="AlphaFoldDB" id="A9NSM2"/>
<dbReference type="GO" id="GO:0046872">
    <property type="term" value="F:metal ion binding"/>
    <property type="evidence" value="ECO:0007669"/>
    <property type="project" value="UniProtKB-KW"/>
</dbReference>
<dbReference type="Gene3D" id="2.60.120.330">
    <property type="entry name" value="B-lactam Antibiotic, Isopenicillin N Synthase, Chain"/>
    <property type="match status" value="1"/>
</dbReference>
<evidence type="ECO:0000259" key="3">
    <source>
        <dbReference type="Pfam" id="PF14226"/>
    </source>
</evidence>
<accession>A9NSM2</accession>
<dbReference type="SUPFAM" id="SSF51197">
    <property type="entry name" value="Clavaminate synthase-like"/>
    <property type="match status" value="1"/>
</dbReference>
<dbReference type="EMBL" id="EF084312">
    <property type="protein sequence ID" value="ABK23633.1"/>
    <property type="molecule type" value="mRNA"/>
</dbReference>
<organism evidence="4">
    <name type="scientific">Picea sitchensis</name>
    <name type="common">Sitka spruce</name>
    <name type="synonym">Pinus sitchensis</name>
    <dbReference type="NCBI Taxonomy" id="3332"/>
    <lineage>
        <taxon>Eukaryota</taxon>
        <taxon>Viridiplantae</taxon>
        <taxon>Streptophyta</taxon>
        <taxon>Embryophyta</taxon>
        <taxon>Tracheophyta</taxon>
        <taxon>Spermatophyta</taxon>
        <taxon>Pinopsida</taxon>
        <taxon>Pinidae</taxon>
        <taxon>Conifers I</taxon>
        <taxon>Pinales</taxon>
        <taxon>Pinaceae</taxon>
        <taxon>Picea</taxon>
    </lineage>
</organism>
<feature type="domain" description="Non-haem dioxygenase N-terminal" evidence="3">
    <location>
        <begin position="46"/>
        <end position="158"/>
    </location>
</feature>
<keyword evidence="2" id="KW-0408">Iron</keyword>
<evidence type="ECO:0000313" key="4">
    <source>
        <dbReference type="EMBL" id="ABK23633.1"/>
    </source>
</evidence>
<dbReference type="PANTHER" id="PTHR47991">
    <property type="entry name" value="OXOGLUTARATE/IRON-DEPENDENT DIOXYGENASE"/>
    <property type="match status" value="1"/>
</dbReference>
<dbReference type="InterPro" id="IPR027443">
    <property type="entry name" value="IPNS-like_sf"/>
</dbReference>
<reference evidence="4" key="1">
    <citation type="journal article" date="2008" name="BMC Genomics">
        <title>A conifer genomics resource of 200,000 spruce (Picea spp.) ESTs and 6,464 high-quality, sequence-finished full-length cDNAs for Sitka spruce (Picea sitchensis).</title>
        <authorList>
            <person name="Ralph S.G."/>
            <person name="Chun H.J."/>
            <person name="Kolosova N."/>
            <person name="Cooper D."/>
            <person name="Oddy C."/>
            <person name="Ritland C.E."/>
            <person name="Kirkpatrick R."/>
            <person name="Moore R."/>
            <person name="Barber S."/>
            <person name="Holt R.A."/>
            <person name="Jones S.J."/>
            <person name="Marra M.A."/>
            <person name="Douglas C.J."/>
            <person name="Ritland K."/>
            <person name="Bohlmann J."/>
        </authorList>
    </citation>
    <scope>NUCLEOTIDE SEQUENCE</scope>
    <source>
        <tissue evidence="4">Bark</tissue>
    </source>
</reference>
<evidence type="ECO:0000256" key="1">
    <source>
        <dbReference type="ARBA" id="ARBA00022723"/>
    </source>
</evidence>
<proteinExistence type="evidence at transcript level"/>
<name>A9NSM2_PICSI</name>